<dbReference type="InterPro" id="IPR036869">
    <property type="entry name" value="J_dom_sf"/>
</dbReference>
<evidence type="ECO:0000313" key="9">
    <source>
        <dbReference type="Proteomes" id="UP000504627"/>
    </source>
</evidence>
<sequence>MAKSLVVALGLWALGGLLGLHHLYLGRDRHALLWILTLGGFGAGWLWDLWHLPGWVATANGPPRPPQSGAVPTLSPPRVAGQLLVGAYFGLVAALGVPWVPPPLAVALGVLLVASVGDQGTNRPRVLVAAFLSSLLFQGGLLPTSLATTAVAAWHRRFDPPRDPPPPLSARLCHLGLGVAAFGAPLAWGGVSGALGVAGTVLTLPLRVGVLPLRAGWALLEGLGVVGGGPEGGRGGAGSGANERRRRALEVLGLRGGCSAEDVQRSYRELVKLWHPDHNRHRAREAERRFIELQEAYEELAGPRRAVGG</sequence>
<evidence type="ECO:0000256" key="7">
    <source>
        <dbReference type="SAM" id="Phobius"/>
    </source>
</evidence>
<evidence type="ECO:0000256" key="4">
    <source>
        <dbReference type="ARBA" id="ARBA00022692"/>
    </source>
</evidence>
<dbReference type="PRINTS" id="PR00625">
    <property type="entry name" value="JDOMAIN"/>
</dbReference>
<protein>
    <recommendedName>
        <fullName evidence="3">DnaJ homolog subfamily C member 22</fullName>
    </recommendedName>
</protein>
<feature type="transmembrane region" description="Helical" evidence="7">
    <location>
        <begin position="175"/>
        <end position="204"/>
    </location>
</feature>
<keyword evidence="9" id="KW-1185">Reference proteome</keyword>
<dbReference type="PROSITE" id="PS50076">
    <property type="entry name" value="DNAJ_2"/>
    <property type="match status" value="1"/>
</dbReference>
<keyword evidence="4 7" id="KW-0812">Transmembrane</keyword>
<accession>A0A6J2G8M3</accession>
<dbReference type="InterPro" id="IPR007829">
    <property type="entry name" value="TM2"/>
</dbReference>
<dbReference type="PANTHER" id="PTHR44733:SF1">
    <property type="entry name" value="DNAJ HOMOLOG SUBFAMILY C MEMBER 22"/>
    <property type="match status" value="1"/>
</dbReference>
<dbReference type="Pfam" id="PF05154">
    <property type="entry name" value="TM2"/>
    <property type="match status" value="1"/>
</dbReference>
<evidence type="ECO:0000256" key="6">
    <source>
        <dbReference type="ARBA" id="ARBA00023136"/>
    </source>
</evidence>
<dbReference type="SMART" id="SM00271">
    <property type="entry name" value="DnaJ"/>
    <property type="match status" value="1"/>
</dbReference>
<name>A0A6J2G8M3_9PASS</name>
<evidence type="ECO:0000313" key="10">
    <source>
        <dbReference type="RefSeq" id="XP_027571720.2"/>
    </source>
</evidence>
<feature type="transmembrane region" description="Helical" evidence="7">
    <location>
        <begin position="6"/>
        <end position="24"/>
    </location>
</feature>
<proteinExistence type="predicted"/>
<dbReference type="GeneID" id="113985276"/>
<dbReference type="SUPFAM" id="SSF46565">
    <property type="entry name" value="Chaperone J-domain"/>
    <property type="match status" value="1"/>
</dbReference>
<dbReference type="GO" id="GO:0016020">
    <property type="term" value="C:membrane"/>
    <property type="evidence" value="ECO:0007669"/>
    <property type="project" value="UniProtKB-SubCell"/>
</dbReference>
<evidence type="ECO:0000256" key="1">
    <source>
        <dbReference type="ARBA" id="ARBA00002080"/>
    </source>
</evidence>
<comment type="subcellular location">
    <subcellularLocation>
        <location evidence="2">Membrane</location>
        <topology evidence="2">Multi-pass membrane protein</topology>
    </subcellularLocation>
</comment>
<dbReference type="CTD" id="79962"/>
<feature type="transmembrane region" description="Helical" evidence="7">
    <location>
        <begin position="87"/>
        <end position="114"/>
    </location>
</feature>
<evidence type="ECO:0000256" key="5">
    <source>
        <dbReference type="ARBA" id="ARBA00022989"/>
    </source>
</evidence>
<feature type="domain" description="J" evidence="8">
    <location>
        <begin position="247"/>
        <end position="305"/>
    </location>
</feature>
<dbReference type="InterPro" id="IPR001623">
    <property type="entry name" value="DnaJ_domain"/>
</dbReference>
<dbReference type="Pfam" id="PF00226">
    <property type="entry name" value="DnaJ"/>
    <property type="match status" value="1"/>
</dbReference>
<dbReference type="PANTHER" id="PTHR44733">
    <property type="entry name" value="DNAJ HOMOLOG SUBFAMILY C MEMBER 22"/>
    <property type="match status" value="1"/>
</dbReference>
<comment type="function">
    <text evidence="1">May function as a co-chaperone.</text>
</comment>
<dbReference type="Proteomes" id="UP000504627">
    <property type="component" value="Unplaced"/>
</dbReference>
<keyword evidence="6 7" id="KW-0472">Membrane</keyword>
<evidence type="ECO:0000259" key="8">
    <source>
        <dbReference type="PROSITE" id="PS50076"/>
    </source>
</evidence>
<evidence type="ECO:0000256" key="2">
    <source>
        <dbReference type="ARBA" id="ARBA00004141"/>
    </source>
</evidence>
<dbReference type="AlphaFoldDB" id="A0A6J2G8M3"/>
<dbReference type="RefSeq" id="XP_027571720.2">
    <property type="nucleotide sequence ID" value="XM_027715919.2"/>
</dbReference>
<feature type="transmembrane region" description="Helical" evidence="7">
    <location>
        <begin position="31"/>
        <end position="47"/>
    </location>
</feature>
<gene>
    <name evidence="10" type="primary">DNAJC22</name>
</gene>
<dbReference type="CDD" id="cd06257">
    <property type="entry name" value="DnaJ"/>
    <property type="match status" value="1"/>
</dbReference>
<evidence type="ECO:0000256" key="3">
    <source>
        <dbReference type="ARBA" id="ARBA00020945"/>
    </source>
</evidence>
<keyword evidence="5 7" id="KW-1133">Transmembrane helix</keyword>
<feature type="transmembrane region" description="Helical" evidence="7">
    <location>
        <begin position="126"/>
        <end position="155"/>
    </location>
</feature>
<dbReference type="Gene3D" id="1.10.287.110">
    <property type="entry name" value="DnaJ domain"/>
    <property type="match status" value="1"/>
</dbReference>
<reference evidence="10" key="1">
    <citation type="submission" date="2025-08" db="UniProtKB">
        <authorList>
            <consortium name="RefSeq"/>
        </authorList>
    </citation>
    <scope>IDENTIFICATION</scope>
    <source>
        <tissue evidence="10">Muscle</tissue>
    </source>
</reference>
<dbReference type="InParanoid" id="A0A6J2G8M3"/>
<organism evidence="9 10">
    <name type="scientific">Pipra filicauda</name>
    <name type="common">Wire-tailed manakin</name>
    <dbReference type="NCBI Taxonomy" id="649802"/>
    <lineage>
        <taxon>Eukaryota</taxon>
        <taxon>Metazoa</taxon>
        <taxon>Chordata</taxon>
        <taxon>Craniata</taxon>
        <taxon>Vertebrata</taxon>
        <taxon>Euteleostomi</taxon>
        <taxon>Archelosauria</taxon>
        <taxon>Archosauria</taxon>
        <taxon>Dinosauria</taxon>
        <taxon>Saurischia</taxon>
        <taxon>Theropoda</taxon>
        <taxon>Coelurosauria</taxon>
        <taxon>Aves</taxon>
        <taxon>Neognathae</taxon>
        <taxon>Neoaves</taxon>
        <taxon>Telluraves</taxon>
        <taxon>Australaves</taxon>
        <taxon>Passeriformes</taxon>
        <taxon>Pipridae</taxon>
        <taxon>Pipra</taxon>
    </lineage>
</organism>